<accession>A0A9W7W8W1</accession>
<evidence type="ECO:0000256" key="2">
    <source>
        <dbReference type="ARBA" id="ARBA00022603"/>
    </source>
</evidence>
<dbReference type="Proteomes" id="UP001059041">
    <property type="component" value="Unassembled WGS sequence"/>
</dbReference>
<dbReference type="FunFam" id="2.70.160.11:FF:000007">
    <property type="entry name" value="Protein arginine N-methyltransferase 2"/>
    <property type="match status" value="1"/>
</dbReference>
<feature type="domain" description="Protein arginine N-methyltransferase" evidence="6">
    <location>
        <begin position="119"/>
        <end position="267"/>
    </location>
</feature>
<dbReference type="InterPro" id="IPR025799">
    <property type="entry name" value="Arg_MeTrfase"/>
</dbReference>
<dbReference type="InterPro" id="IPR029063">
    <property type="entry name" value="SAM-dependent_MTases_sf"/>
</dbReference>
<gene>
    <name evidence="7" type="ORF">IRJ41_024416</name>
</gene>
<dbReference type="GO" id="GO:0005634">
    <property type="term" value="C:nucleus"/>
    <property type="evidence" value="ECO:0007669"/>
    <property type="project" value="UniProtKB-SubCell"/>
</dbReference>
<keyword evidence="3" id="KW-0808">Transferase</keyword>
<evidence type="ECO:0000259" key="6">
    <source>
        <dbReference type="Pfam" id="PF22528"/>
    </source>
</evidence>
<dbReference type="GO" id="GO:0032259">
    <property type="term" value="P:methylation"/>
    <property type="evidence" value="ECO:0007669"/>
    <property type="project" value="UniProtKB-KW"/>
</dbReference>
<evidence type="ECO:0000313" key="7">
    <source>
        <dbReference type="EMBL" id="KAI7790440.1"/>
    </source>
</evidence>
<dbReference type="GO" id="GO:0016274">
    <property type="term" value="F:protein-arginine N-methyltransferase activity"/>
    <property type="evidence" value="ECO:0007669"/>
    <property type="project" value="InterPro"/>
</dbReference>
<dbReference type="EMBL" id="JAFHDT010000118">
    <property type="protein sequence ID" value="KAI7790440.1"/>
    <property type="molecule type" value="Genomic_DNA"/>
</dbReference>
<dbReference type="AlphaFoldDB" id="A0A9W7W8W1"/>
<keyword evidence="5" id="KW-0539">Nucleus</keyword>
<evidence type="ECO:0000256" key="5">
    <source>
        <dbReference type="ARBA" id="ARBA00023242"/>
    </source>
</evidence>
<keyword evidence="2" id="KW-0489">Methyltransferase</keyword>
<evidence type="ECO:0000256" key="1">
    <source>
        <dbReference type="ARBA" id="ARBA00004123"/>
    </source>
</evidence>
<dbReference type="SUPFAM" id="SSF53335">
    <property type="entry name" value="S-adenosyl-L-methionine-dependent methyltransferases"/>
    <property type="match status" value="1"/>
</dbReference>
<keyword evidence="8" id="KW-1185">Reference proteome</keyword>
<sequence length="313" mass="35831">MLLSLVGHVICCLYFGSSQERFALLKSPIIIIRESGSELQGLFGYVPSSYLHQKNEDEEVEDAWQDEEYFSNYGTLVYAVEASSIVQHTEKLVRQNASVLLALDRWLKEGGRMLPSSAYLTTKNVFWEQPYGLDFKFFSKPKFGHYPLPEDCLSTPSDVITLDMITIQVSDLERLNGEFRFTIEKSGVLHGFTVWFSAHFQSLEGDGPLLELNTGPYSEITHWKQTLFMLDTVIVEKEDVIVGSIRLQRYPIRRCHMSITFPWNINSTEISKVQTKSFPTLGPMNLSLKHSPFSLHLYKQKCTKLESPQILTI</sequence>
<proteinExistence type="predicted"/>
<evidence type="ECO:0000313" key="8">
    <source>
        <dbReference type="Proteomes" id="UP001059041"/>
    </source>
</evidence>
<name>A0A9W7W8W1_TRIRA</name>
<reference evidence="7" key="1">
    <citation type="submission" date="2021-02" db="EMBL/GenBank/DDBJ databases">
        <title>Comparative genomics reveals that relaxation of natural selection precedes convergent phenotypic evolution of cavefish.</title>
        <authorList>
            <person name="Peng Z."/>
        </authorList>
    </citation>
    <scope>NUCLEOTIDE SEQUENCE</scope>
    <source>
        <tissue evidence="7">Muscle</tissue>
    </source>
</reference>
<organism evidence="7 8">
    <name type="scientific">Triplophysa rosa</name>
    <name type="common">Cave loach</name>
    <dbReference type="NCBI Taxonomy" id="992332"/>
    <lineage>
        <taxon>Eukaryota</taxon>
        <taxon>Metazoa</taxon>
        <taxon>Chordata</taxon>
        <taxon>Craniata</taxon>
        <taxon>Vertebrata</taxon>
        <taxon>Euteleostomi</taxon>
        <taxon>Actinopterygii</taxon>
        <taxon>Neopterygii</taxon>
        <taxon>Teleostei</taxon>
        <taxon>Ostariophysi</taxon>
        <taxon>Cypriniformes</taxon>
        <taxon>Nemacheilidae</taxon>
        <taxon>Triplophysa</taxon>
    </lineage>
</organism>
<protein>
    <submittedName>
        <fullName evidence="7">Protein arginine N-methyltransferase 2</fullName>
    </submittedName>
</protein>
<evidence type="ECO:0000256" key="4">
    <source>
        <dbReference type="ARBA" id="ARBA00022691"/>
    </source>
</evidence>
<dbReference type="PANTHER" id="PTHR11006">
    <property type="entry name" value="PROTEIN ARGININE N-METHYLTRANSFERASE"/>
    <property type="match status" value="1"/>
</dbReference>
<keyword evidence="4" id="KW-0949">S-adenosyl-L-methionine</keyword>
<dbReference type="Pfam" id="PF22528">
    <property type="entry name" value="PRMT_C"/>
    <property type="match status" value="1"/>
</dbReference>
<comment type="subcellular location">
    <subcellularLocation>
        <location evidence="1">Nucleus</location>
    </subcellularLocation>
</comment>
<dbReference type="GO" id="GO:0042054">
    <property type="term" value="F:histone methyltransferase activity"/>
    <property type="evidence" value="ECO:0007669"/>
    <property type="project" value="TreeGrafter"/>
</dbReference>
<dbReference type="Gene3D" id="2.70.160.11">
    <property type="entry name" value="Hnrnp arginine n-methyltransferase1"/>
    <property type="match status" value="1"/>
</dbReference>
<comment type="caution">
    <text evidence="7">The sequence shown here is derived from an EMBL/GenBank/DDBJ whole genome shotgun (WGS) entry which is preliminary data.</text>
</comment>
<dbReference type="PANTHER" id="PTHR11006:SF92">
    <property type="entry name" value="PROTEIN ARGININE N-METHYLTRANSFERASE 2"/>
    <property type="match status" value="1"/>
</dbReference>
<dbReference type="InterPro" id="IPR055135">
    <property type="entry name" value="PRMT_dom"/>
</dbReference>
<evidence type="ECO:0000256" key="3">
    <source>
        <dbReference type="ARBA" id="ARBA00022679"/>
    </source>
</evidence>